<feature type="region of interest" description="Disordered" evidence="2">
    <location>
        <begin position="348"/>
        <end position="391"/>
    </location>
</feature>
<protein>
    <recommendedName>
        <fullName evidence="5">Spermine synthase</fullName>
    </recommendedName>
</protein>
<reference evidence="3 4" key="1">
    <citation type="journal article" date="2020" name="Int. J. Syst. Evol. Microbiol.">
        <title>Reclassification of Streptomyces castelarensis and Streptomyces sporoclivatus as later heterotypic synonyms of Streptomyces antimycoticus.</title>
        <authorList>
            <person name="Komaki H."/>
            <person name="Tamura T."/>
        </authorList>
    </citation>
    <scope>NUCLEOTIDE SEQUENCE [LARGE SCALE GENOMIC DNA]</scope>
    <source>
        <strain evidence="3 4">NBRC 13459</strain>
    </source>
</reference>
<dbReference type="Gene3D" id="3.40.50.150">
    <property type="entry name" value="Vaccinia Virus protein VP39"/>
    <property type="match status" value="1"/>
</dbReference>
<gene>
    <name evidence="3" type="ORF">SVIO_045150</name>
</gene>
<feature type="region of interest" description="Disordered" evidence="2">
    <location>
        <begin position="1"/>
        <end position="37"/>
    </location>
</feature>
<dbReference type="EMBL" id="BJHW01000001">
    <property type="protein sequence ID" value="GDY53892.1"/>
    <property type="molecule type" value="Genomic_DNA"/>
</dbReference>
<keyword evidence="1" id="KW-0620">Polyamine biosynthesis</keyword>
<evidence type="ECO:0008006" key="5">
    <source>
        <dbReference type="Google" id="ProtNLM"/>
    </source>
</evidence>
<dbReference type="GO" id="GO:0006596">
    <property type="term" value="P:polyamine biosynthetic process"/>
    <property type="evidence" value="ECO:0007669"/>
    <property type="project" value="UniProtKB-KW"/>
</dbReference>
<feature type="region of interest" description="Disordered" evidence="2">
    <location>
        <begin position="278"/>
        <end position="299"/>
    </location>
</feature>
<dbReference type="PANTHER" id="PTHR43317:SF1">
    <property type="entry name" value="THERMOSPERMINE SYNTHASE ACAULIS5"/>
    <property type="match status" value="1"/>
</dbReference>
<evidence type="ECO:0000256" key="1">
    <source>
        <dbReference type="ARBA" id="ARBA00023115"/>
    </source>
</evidence>
<dbReference type="InterPro" id="IPR029063">
    <property type="entry name" value="SAM-dependent_MTases_sf"/>
</dbReference>
<keyword evidence="4" id="KW-1185">Reference proteome</keyword>
<evidence type="ECO:0000313" key="3">
    <source>
        <dbReference type="EMBL" id="GDY53892.1"/>
    </source>
</evidence>
<dbReference type="SUPFAM" id="SSF53335">
    <property type="entry name" value="S-adenosyl-L-methionine-dependent methyltransferases"/>
    <property type="match status" value="1"/>
</dbReference>
<dbReference type="Pfam" id="PF01564">
    <property type="entry name" value="Spermine_synth"/>
    <property type="match status" value="1"/>
</dbReference>
<name>A0A4D4KYJ0_STRVO</name>
<evidence type="ECO:0000256" key="2">
    <source>
        <dbReference type="SAM" id="MobiDB-lite"/>
    </source>
</evidence>
<dbReference type="Proteomes" id="UP000301309">
    <property type="component" value="Unassembled WGS sequence"/>
</dbReference>
<evidence type="ECO:0000313" key="4">
    <source>
        <dbReference type="Proteomes" id="UP000301309"/>
    </source>
</evidence>
<feature type="compositionally biased region" description="Low complexity" evidence="2">
    <location>
        <begin position="357"/>
        <end position="375"/>
    </location>
</feature>
<sequence length="391" mass="41488">MAGPILGHMAKGTNKRAARGRGAARGRSPEPVTASVDGGLAELVPDRDRPRGWTLLLDGKPQSHVDLDDPAYLDFEYQRRFGHVADLAAPPGRPLHVVHLGGGAFTLARYIAATRPRSTQQIIEIDAPLVQFVRRELPLDPGDRIRVRGADARAGLAKVPDGWADLIIADVFSGARTPAHLTSGEFLAEVRRALRPDGCYAANLADGPPLAHLKAQIATARAAFAEVCLTADPALLRGRRFGNAVLLAADRELPLAELTRRAAGDPHPARVEHGRALADFTGGAPPGHRRDRRTLPGPAARRLRLTGDRHGRSGSADVGRGPKGVLACARFRPFPTPDDMRLRRVRASAPDPELGFRPGPRTGAPPRAPGGASAPDLGPGFSLRPLSGASV</sequence>
<comment type="caution">
    <text evidence="3">The sequence shown here is derived from an EMBL/GenBank/DDBJ whole genome shotgun (WGS) entry which is preliminary data.</text>
</comment>
<dbReference type="NCBIfam" id="NF037959">
    <property type="entry name" value="MFS_SpdSyn"/>
    <property type="match status" value="1"/>
</dbReference>
<dbReference type="PANTHER" id="PTHR43317">
    <property type="entry name" value="THERMOSPERMINE SYNTHASE ACAULIS5"/>
    <property type="match status" value="1"/>
</dbReference>
<dbReference type="CDD" id="cd02440">
    <property type="entry name" value="AdoMet_MTases"/>
    <property type="match status" value="1"/>
</dbReference>
<proteinExistence type="predicted"/>
<feature type="compositionally biased region" description="Basic residues" evidence="2">
    <location>
        <begin position="13"/>
        <end position="24"/>
    </location>
</feature>
<dbReference type="AlphaFoldDB" id="A0A4D4KYJ0"/>
<organism evidence="3 4">
    <name type="scientific">Streptomyces violaceusniger</name>
    <dbReference type="NCBI Taxonomy" id="68280"/>
    <lineage>
        <taxon>Bacteria</taxon>
        <taxon>Bacillati</taxon>
        <taxon>Actinomycetota</taxon>
        <taxon>Actinomycetes</taxon>
        <taxon>Kitasatosporales</taxon>
        <taxon>Streptomycetaceae</taxon>
        <taxon>Streptomyces</taxon>
        <taxon>Streptomyces violaceusniger group</taxon>
    </lineage>
</organism>
<accession>A0A4D4KYJ0</accession>